<evidence type="ECO:0000256" key="4">
    <source>
        <dbReference type="ARBA" id="ARBA00022737"/>
    </source>
</evidence>
<evidence type="ECO:0000259" key="9">
    <source>
        <dbReference type="Pfam" id="PF22528"/>
    </source>
</evidence>
<keyword evidence="2 7" id="KW-0808">Transferase</keyword>
<dbReference type="InterPro" id="IPR056743">
    <property type="entry name" value="TRM5-TYW2-like_MTfase"/>
</dbReference>
<evidence type="ECO:0000256" key="2">
    <source>
        <dbReference type="ARBA" id="ARBA00022679"/>
    </source>
</evidence>
<dbReference type="PROSITE" id="PS51678">
    <property type="entry name" value="SAM_MT_PRMT"/>
    <property type="match status" value="1"/>
</dbReference>
<dbReference type="InterPro" id="IPR055135">
    <property type="entry name" value="PRMT_dom"/>
</dbReference>
<evidence type="ECO:0000256" key="5">
    <source>
        <dbReference type="ARBA" id="ARBA00025081"/>
    </source>
</evidence>
<dbReference type="PANTHER" id="PTHR11006:SF4">
    <property type="entry name" value="PROTEIN ARGININE N-METHYLTRANSFERASE 7"/>
    <property type="match status" value="1"/>
</dbReference>
<reference evidence="10" key="1">
    <citation type="submission" date="2022-01" db="EMBL/GenBank/DDBJ databases">
        <authorList>
            <person name="King R."/>
        </authorList>
    </citation>
    <scope>NUCLEOTIDE SEQUENCE</scope>
</reference>
<dbReference type="Gene3D" id="2.70.160.11">
    <property type="entry name" value="Hnrnp arginine n-methyltransferase1"/>
    <property type="match status" value="2"/>
</dbReference>
<proteinExistence type="inferred from homology"/>
<dbReference type="PANTHER" id="PTHR11006">
    <property type="entry name" value="PROTEIN ARGININE N-METHYLTRANSFERASE"/>
    <property type="match status" value="1"/>
</dbReference>
<comment type="function">
    <text evidence="6">Arginine methyltransferase that can both catalyze the formation of omega-N monomethylarginine (MMA) and symmetrical dimethylarginine (sDMA).</text>
</comment>
<dbReference type="InterPro" id="IPR029063">
    <property type="entry name" value="SAM-dependent_MTases_sf"/>
</dbReference>
<keyword evidence="11" id="KW-1185">Reference proteome</keyword>
<evidence type="ECO:0000259" key="8">
    <source>
        <dbReference type="Pfam" id="PF02475"/>
    </source>
</evidence>
<evidence type="ECO:0000256" key="1">
    <source>
        <dbReference type="ARBA" id="ARBA00022603"/>
    </source>
</evidence>
<evidence type="ECO:0000256" key="7">
    <source>
        <dbReference type="PROSITE-ProRule" id="PRU01015"/>
    </source>
</evidence>
<dbReference type="EMBL" id="OV725080">
    <property type="protein sequence ID" value="CAH1398647.1"/>
    <property type="molecule type" value="Genomic_DNA"/>
</dbReference>
<keyword evidence="3 7" id="KW-0949">S-adenosyl-L-methionine</keyword>
<name>A0A9P0HB07_NEZVI</name>
<gene>
    <name evidence="10" type="ORF">NEZAVI_LOCUS8253</name>
</gene>
<dbReference type="Gene3D" id="3.40.50.150">
    <property type="entry name" value="Vaccinia Virus protein VP39"/>
    <property type="match status" value="2"/>
</dbReference>
<accession>A0A9P0HB07</accession>
<dbReference type="EC" id="2.1.1.-" evidence="6"/>
<feature type="domain" description="Protein arginine N-methyltransferase" evidence="9">
    <location>
        <begin position="240"/>
        <end position="347"/>
    </location>
</feature>
<dbReference type="Pfam" id="PF22528">
    <property type="entry name" value="PRMT_C"/>
    <property type="match status" value="1"/>
</dbReference>
<dbReference type="OrthoDB" id="412876at2759"/>
<feature type="domain" description="TRM5/TYW2-like methyltransferase" evidence="8">
    <location>
        <begin position="390"/>
        <end position="480"/>
    </location>
</feature>
<dbReference type="GO" id="GO:0042054">
    <property type="term" value="F:histone methyltransferase activity"/>
    <property type="evidence" value="ECO:0007669"/>
    <property type="project" value="TreeGrafter"/>
</dbReference>
<dbReference type="GO" id="GO:0032259">
    <property type="term" value="P:methylation"/>
    <property type="evidence" value="ECO:0007669"/>
    <property type="project" value="UniProtKB-KW"/>
</dbReference>
<sequence length="689" mass="77850">MSYIKVFRHHSSNILRKKMSTFVQKLNPLTGKTIWEMEDENYDYHQEIARSMYADMLHDTDRNQKYYKALKSIIDKKHAQGQKANVLDIGTGTGLLSMMAAKCNADSIVACEAFPPIAAIARRVIADNNLSDKIKVVAKRSTELEVGPDKDMEYRANILVTEVFDTELIGEGAVETFNHAKTYLLEPNATVIPEKGRVYAAVVESDFLSSCNKFNSSYPLPDGGEILMPEDIINCPGTNGVHDIQLSQLPTDGFKMLTQPLNIVTFDFGGEMLLAYDDNNLSEVTAVADGEAQVVLMWWELDMDSEDTVITCAPSWYEPSAPWRDHWMQAVYHLPKRFHVKEGQKFALLSSHDEFSFWFNIYSDLSEGMKYKGNVQAPICTCGAHVITSRTRISEMNSAERWKVLRSMSPPKGGVCLFLGDFSLVPLAIAKQSAKKVYCIEENPTALKIWSKIIEYNQLTDQIIVLSEYNRDLISEKIDYVLSEPYFRKSIYPWDNMRCAFAWESLAPDANLYFPHCLRIVTVAMSFNDLHKIKVPLGNVEAFDLTSFDHLIKGSSEKSESDVETQPLWEYPGIALSGPAVIYELMPKVGNIDKKLYSDGSFNIKRSGECHGLAIWVDYFGSDVVLSGAGPKEYIVPGKTVRWDRTARQGVYLFRTPLTLEEGQAMEFSFELAPSEGNIEFRFQPKPYT</sequence>
<dbReference type="AlphaFoldDB" id="A0A9P0HB07"/>
<evidence type="ECO:0000313" key="11">
    <source>
        <dbReference type="Proteomes" id="UP001152798"/>
    </source>
</evidence>
<protein>
    <recommendedName>
        <fullName evidence="6">Protein arginine N-methyltransferase</fullName>
        <ecNumber evidence="6">2.1.1.-</ecNumber>
    </recommendedName>
</protein>
<keyword evidence="4" id="KW-0677">Repeat</keyword>
<dbReference type="FunFam" id="3.40.50.150:FF:000071">
    <property type="entry name" value="Protein arginine N-methyltransferase 7"/>
    <property type="match status" value="1"/>
</dbReference>
<dbReference type="InterPro" id="IPR025799">
    <property type="entry name" value="Arg_MeTrfase"/>
</dbReference>
<evidence type="ECO:0000256" key="6">
    <source>
        <dbReference type="PIRNR" id="PIRNR036946"/>
    </source>
</evidence>
<dbReference type="Pfam" id="PF06325">
    <property type="entry name" value="PrmA"/>
    <property type="match status" value="1"/>
</dbReference>
<organism evidence="10 11">
    <name type="scientific">Nezara viridula</name>
    <name type="common">Southern green stink bug</name>
    <name type="synonym">Cimex viridulus</name>
    <dbReference type="NCBI Taxonomy" id="85310"/>
    <lineage>
        <taxon>Eukaryota</taxon>
        <taxon>Metazoa</taxon>
        <taxon>Ecdysozoa</taxon>
        <taxon>Arthropoda</taxon>
        <taxon>Hexapoda</taxon>
        <taxon>Insecta</taxon>
        <taxon>Pterygota</taxon>
        <taxon>Neoptera</taxon>
        <taxon>Paraneoptera</taxon>
        <taxon>Hemiptera</taxon>
        <taxon>Heteroptera</taxon>
        <taxon>Panheteroptera</taxon>
        <taxon>Pentatomomorpha</taxon>
        <taxon>Pentatomoidea</taxon>
        <taxon>Pentatomidae</taxon>
        <taxon>Pentatominae</taxon>
        <taxon>Nezara</taxon>
    </lineage>
</organism>
<dbReference type="Pfam" id="PF02475">
    <property type="entry name" value="TRM5-TYW2_MTfase"/>
    <property type="match status" value="1"/>
</dbReference>
<dbReference type="InterPro" id="IPR014644">
    <property type="entry name" value="MeTrfase_PRMT7"/>
</dbReference>
<dbReference type="CDD" id="cd02440">
    <property type="entry name" value="AdoMet_MTases"/>
    <property type="match status" value="1"/>
</dbReference>
<dbReference type="SUPFAM" id="SSF53335">
    <property type="entry name" value="S-adenosyl-L-methionine-dependent methyltransferases"/>
    <property type="match status" value="2"/>
</dbReference>
<evidence type="ECO:0000313" key="10">
    <source>
        <dbReference type="EMBL" id="CAH1398647.1"/>
    </source>
</evidence>
<comment type="function">
    <text evidence="5">Essential arginine methyltransferase that can both catalyze the formation of omega-N monomethylarginine (MMA) and symmetrical dimethylarginine (sDMA). Specifically mediates the symmetrical dimethylation of arginine residues in the small nuclear ribonucleoproteins SmD1 and SmD3.</text>
</comment>
<evidence type="ECO:0000256" key="3">
    <source>
        <dbReference type="ARBA" id="ARBA00022691"/>
    </source>
</evidence>
<dbReference type="Proteomes" id="UP001152798">
    <property type="component" value="Chromosome 4"/>
</dbReference>
<dbReference type="GO" id="GO:0016274">
    <property type="term" value="F:protein-arginine N-methyltransferase activity"/>
    <property type="evidence" value="ECO:0007669"/>
    <property type="project" value="InterPro"/>
</dbReference>
<comment type="similarity">
    <text evidence="6">Belongs to the class I-like SAM-binding methyltransferase superfamily. Protein arginine N-methyltransferase family. PRMT7 subfamily.</text>
</comment>
<dbReference type="PIRSF" id="PIRSF036946">
    <property type="entry name" value="Arg_N-mtase"/>
    <property type="match status" value="1"/>
</dbReference>
<keyword evidence="1 7" id="KW-0489">Methyltransferase</keyword>